<evidence type="ECO:0000256" key="3">
    <source>
        <dbReference type="ARBA" id="ARBA00023315"/>
    </source>
</evidence>
<evidence type="ECO:0000313" key="5">
    <source>
        <dbReference type="EMBL" id="AGH95025.1"/>
    </source>
</evidence>
<keyword evidence="6" id="KW-1185">Reference proteome</keyword>
<dbReference type="InterPro" id="IPR042203">
    <property type="entry name" value="Leu/Phe-tRNA_Trfase_C"/>
</dbReference>
<accession>M4V9B1</accession>
<comment type="similarity">
    <text evidence="4">Belongs to the L/F-transferase family.</text>
</comment>
<evidence type="ECO:0000256" key="1">
    <source>
        <dbReference type="ARBA" id="ARBA00022490"/>
    </source>
</evidence>
<dbReference type="InterPro" id="IPR016181">
    <property type="entry name" value="Acyl_CoA_acyltransferase"/>
</dbReference>
<gene>
    <name evidence="4" type="primary">aat</name>
    <name evidence="5" type="ORF">A11Q_807</name>
</gene>
<sequence>MSVDDELKVIFSNPHAQTLEGVIAAGGKMSPELLIYAYEHGVFPWPHEGYPLLWFCPDERGVLDFDELHLSKSFQKWLRQKKSLYQVTVNQKFLEVVQSCRRQKRKGQRGSWINNEIERNYNLLHQSGHALSIEIMRGDVLVGGIYGVQSSRYFSCESMFHHEDNVSKLAFYEMVNLLKSQGHRWMDIQMVTSVCEGFGGKLISKEDFLLRIGL</sequence>
<protein>
    <recommendedName>
        <fullName evidence="4">Leucyl/phenylalanyl-tRNA--protein transferase</fullName>
        <ecNumber evidence="4">2.3.2.6</ecNumber>
    </recommendedName>
    <alternativeName>
        <fullName evidence="4">L/F-transferase</fullName>
    </alternativeName>
    <alternativeName>
        <fullName evidence="4">Leucyltransferase</fullName>
    </alternativeName>
    <alternativeName>
        <fullName evidence="4">Phenyalanyltransferase</fullName>
    </alternativeName>
</protein>
<dbReference type="EMBL" id="CP003537">
    <property type="protein sequence ID" value="AGH95025.1"/>
    <property type="molecule type" value="Genomic_DNA"/>
</dbReference>
<dbReference type="PATRIC" id="fig|1184267.3.peg.816"/>
<dbReference type="Pfam" id="PF03588">
    <property type="entry name" value="Leu_Phe_trans"/>
    <property type="match status" value="1"/>
</dbReference>
<dbReference type="GO" id="GO:0030163">
    <property type="term" value="P:protein catabolic process"/>
    <property type="evidence" value="ECO:0007669"/>
    <property type="project" value="UniProtKB-UniRule"/>
</dbReference>
<evidence type="ECO:0000256" key="2">
    <source>
        <dbReference type="ARBA" id="ARBA00022679"/>
    </source>
</evidence>
<keyword evidence="1 4" id="KW-0963">Cytoplasm</keyword>
<proteinExistence type="inferred from homology"/>
<dbReference type="Gene3D" id="3.30.70.3550">
    <property type="entry name" value="Leucyl/phenylalanyl-tRNA-protein transferase, N-terminal domain"/>
    <property type="match status" value="1"/>
</dbReference>
<keyword evidence="3 4" id="KW-0012">Acyltransferase</keyword>
<dbReference type="GO" id="GO:0005737">
    <property type="term" value="C:cytoplasm"/>
    <property type="evidence" value="ECO:0007669"/>
    <property type="project" value="UniProtKB-SubCell"/>
</dbReference>
<comment type="function">
    <text evidence="4">Functions in the N-end rule pathway of protein degradation where it conjugates Leu, Phe and, less efficiently, Met from aminoacyl-tRNAs to the N-termini of proteins containing an N-terminal arginine or lysine.</text>
</comment>
<dbReference type="SUPFAM" id="SSF55729">
    <property type="entry name" value="Acyl-CoA N-acyltransferases (Nat)"/>
    <property type="match status" value="1"/>
</dbReference>
<keyword evidence="2 4" id="KW-0808">Transferase</keyword>
<comment type="catalytic activity">
    <reaction evidence="4">
        <text>L-phenylalanyl-tRNA(Phe) + an N-terminal L-alpha-aminoacyl-[protein] = an N-terminal L-phenylalanyl-L-alpha-aminoacyl-[protein] + tRNA(Phe)</text>
        <dbReference type="Rhea" id="RHEA:43632"/>
        <dbReference type="Rhea" id="RHEA-COMP:9668"/>
        <dbReference type="Rhea" id="RHEA-COMP:9699"/>
        <dbReference type="Rhea" id="RHEA-COMP:10636"/>
        <dbReference type="Rhea" id="RHEA-COMP:10637"/>
        <dbReference type="ChEBI" id="CHEBI:78442"/>
        <dbReference type="ChEBI" id="CHEBI:78531"/>
        <dbReference type="ChEBI" id="CHEBI:78597"/>
        <dbReference type="ChEBI" id="CHEBI:83561"/>
        <dbReference type="EC" id="2.3.2.6"/>
    </reaction>
</comment>
<dbReference type="HAMAP" id="MF_00688">
    <property type="entry name" value="Leu_Phe_trans"/>
    <property type="match status" value="1"/>
</dbReference>
<name>M4V9B1_9BACT</name>
<dbReference type="InterPro" id="IPR042221">
    <property type="entry name" value="Leu/Phe-tRNA_Trfase_N"/>
</dbReference>
<dbReference type="Gene3D" id="3.40.630.70">
    <property type="entry name" value="Leucyl/phenylalanyl-tRNA-protein transferase, C-terminal domain"/>
    <property type="match status" value="1"/>
</dbReference>
<dbReference type="PANTHER" id="PTHR30098:SF2">
    <property type="entry name" value="LEUCYL_PHENYLALANYL-TRNA--PROTEIN TRANSFERASE"/>
    <property type="match status" value="1"/>
</dbReference>
<evidence type="ECO:0000256" key="4">
    <source>
        <dbReference type="HAMAP-Rule" id="MF_00688"/>
    </source>
</evidence>
<dbReference type="eggNOG" id="COG2360">
    <property type="taxonomic scope" value="Bacteria"/>
</dbReference>
<dbReference type="HOGENOM" id="CLU_075045_0_0_7"/>
<comment type="catalytic activity">
    <reaction evidence="4">
        <text>N-terminal L-lysyl-[protein] + L-leucyl-tRNA(Leu) = N-terminal L-leucyl-L-lysyl-[protein] + tRNA(Leu) + H(+)</text>
        <dbReference type="Rhea" id="RHEA:12340"/>
        <dbReference type="Rhea" id="RHEA-COMP:9613"/>
        <dbReference type="Rhea" id="RHEA-COMP:9622"/>
        <dbReference type="Rhea" id="RHEA-COMP:12670"/>
        <dbReference type="Rhea" id="RHEA-COMP:12671"/>
        <dbReference type="ChEBI" id="CHEBI:15378"/>
        <dbReference type="ChEBI" id="CHEBI:65249"/>
        <dbReference type="ChEBI" id="CHEBI:78442"/>
        <dbReference type="ChEBI" id="CHEBI:78494"/>
        <dbReference type="ChEBI" id="CHEBI:133043"/>
        <dbReference type="EC" id="2.3.2.6"/>
    </reaction>
</comment>
<comment type="subcellular location">
    <subcellularLocation>
        <location evidence="4">Cytoplasm</location>
    </subcellularLocation>
</comment>
<dbReference type="Proteomes" id="UP000012040">
    <property type="component" value="Chromosome"/>
</dbReference>
<dbReference type="InterPro" id="IPR004616">
    <property type="entry name" value="Leu/Phe-tRNA_Trfase"/>
</dbReference>
<dbReference type="PANTHER" id="PTHR30098">
    <property type="entry name" value="LEUCYL/PHENYLALANYL-TRNA--PROTEIN TRANSFERASE"/>
    <property type="match status" value="1"/>
</dbReference>
<dbReference type="GO" id="GO:0008914">
    <property type="term" value="F:leucyl-tRNA--protein transferase activity"/>
    <property type="evidence" value="ECO:0007669"/>
    <property type="project" value="UniProtKB-UniRule"/>
</dbReference>
<organism evidence="5 6">
    <name type="scientific">Pseudobdellovibrio exovorus JSS</name>
    <dbReference type="NCBI Taxonomy" id="1184267"/>
    <lineage>
        <taxon>Bacteria</taxon>
        <taxon>Pseudomonadati</taxon>
        <taxon>Bdellovibrionota</taxon>
        <taxon>Bdellovibrionia</taxon>
        <taxon>Bdellovibrionales</taxon>
        <taxon>Pseudobdellovibrionaceae</taxon>
        <taxon>Pseudobdellovibrio</taxon>
    </lineage>
</organism>
<dbReference type="STRING" id="1184267.A11Q_807"/>
<evidence type="ECO:0000313" key="6">
    <source>
        <dbReference type="Proteomes" id="UP000012040"/>
    </source>
</evidence>
<reference evidence="5 6" key="1">
    <citation type="journal article" date="2013" name="ISME J.">
        <title>By their genes ye shall know them: genomic signatures of predatory bacteria.</title>
        <authorList>
            <person name="Pasternak Z."/>
            <person name="Pietrokovski S."/>
            <person name="Rotem O."/>
            <person name="Gophna U."/>
            <person name="Lurie-Weinberger M.N."/>
            <person name="Jurkevitch E."/>
        </authorList>
    </citation>
    <scope>NUCLEOTIDE SEQUENCE [LARGE SCALE GENOMIC DNA]</scope>
    <source>
        <strain evidence="5 6">JSS</strain>
    </source>
</reference>
<dbReference type="EC" id="2.3.2.6" evidence="4"/>
<comment type="catalytic activity">
    <reaction evidence="4">
        <text>N-terminal L-arginyl-[protein] + L-leucyl-tRNA(Leu) = N-terminal L-leucyl-L-arginyl-[protein] + tRNA(Leu) + H(+)</text>
        <dbReference type="Rhea" id="RHEA:50416"/>
        <dbReference type="Rhea" id="RHEA-COMP:9613"/>
        <dbReference type="Rhea" id="RHEA-COMP:9622"/>
        <dbReference type="Rhea" id="RHEA-COMP:12672"/>
        <dbReference type="Rhea" id="RHEA-COMP:12673"/>
        <dbReference type="ChEBI" id="CHEBI:15378"/>
        <dbReference type="ChEBI" id="CHEBI:64719"/>
        <dbReference type="ChEBI" id="CHEBI:78442"/>
        <dbReference type="ChEBI" id="CHEBI:78494"/>
        <dbReference type="ChEBI" id="CHEBI:133044"/>
        <dbReference type="EC" id="2.3.2.6"/>
    </reaction>
</comment>
<dbReference type="AlphaFoldDB" id="M4V9B1"/>
<dbReference type="KEGG" id="bex:A11Q_807"/>